<dbReference type="EMBL" id="AWWV01014454">
    <property type="protein sequence ID" value="OMO56819.1"/>
    <property type="molecule type" value="Genomic_DNA"/>
</dbReference>
<feature type="signal peptide" evidence="1">
    <location>
        <begin position="1"/>
        <end position="17"/>
    </location>
</feature>
<comment type="caution">
    <text evidence="2">The sequence shown here is derived from an EMBL/GenBank/DDBJ whole genome shotgun (WGS) entry which is preliminary data.</text>
</comment>
<protein>
    <submittedName>
        <fullName evidence="2">Uncharacterized protein</fullName>
    </submittedName>
</protein>
<organism evidence="2 3">
    <name type="scientific">Corchorus capsularis</name>
    <name type="common">Jute</name>
    <dbReference type="NCBI Taxonomy" id="210143"/>
    <lineage>
        <taxon>Eukaryota</taxon>
        <taxon>Viridiplantae</taxon>
        <taxon>Streptophyta</taxon>
        <taxon>Embryophyta</taxon>
        <taxon>Tracheophyta</taxon>
        <taxon>Spermatophyta</taxon>
        <taxon>Magnoliopsida</taxon>
        <taxon>eudicotyledons</taxon>
        <taxon>Gunneridae</taxon>
        <taxon>Pentapetalae</taxon>
        <taxon>rosids</taxon>
        <taxon>malvids</taxon>
        <taxon>Malvales</taxon>
        <taxon>Malvaceae</taxon>
        <taxon>Grewioideae</taxon>
        <taxon>Apeibeae</taxon>
        <taxon>Corchorus</taxon>
    </lineage>
</organism>
<gene>
    <name evidence="2" type="ORF">CCACVL1_26242</name>
</gene>
<reference evidence="2 3" key="1">
    <citation type="submission" date="2013-09" db="EMBL/GenBank/DDBJ databases">
        <title>Corchorus capsularis genome sequencing.</title>
        <authorList>
            <person name="Alam M."/>
            <person name="Haque M.S."/>
            <person name="Islam M.S."/>
            <person name="Emdad E.M."/>
            <person name="Islam M.M."/>
            <person name="Ahmed B."/>
            <person name="Halim A."/>
            <person name="Hossen Q.M.M."/>
            <person name="Hossain M.Z."/>
            <person name="Ahmed R."/>
            <person name="Khan M.M."/>
            <person name="Islam R."/>
            <person name="Rashid M.M."/>
            <person name="Khan S.A."/>
            <person name="Rahman M.S."/>
            <person name="Alam M."/>
        </authorList>
    </citation>
    <scope>NUCLEOTIDE SEQUENCE [LARGE SCALE GENOMIC DNA]</scope>
    <source>
        <strain evidence="3">cv. CVL-1</strain>
        <tissue evidence="2">Whole seedling</tissue>
    </source>
</reference>
<feature type="chain" id="PRO_5013159088" evidence="1">
    <location>
        <begin position="18"/>
        <end position="67"/>
    </location>
</feature>
<keyword evidence="3" id="KW-1185">Reference proteome</keyword>
<dbReference type="Proteomes" id="UP000188268">
    <property type="component" value="Unassembled WGS sequence"/>
</dbReference>
<accession>A0A1R3GFG9</accession>
<sequence>MALLLVATTLLLPTAFAARGISTHRFANVRKDEIGLPQCFNMCVYSDECEDGCEEDEDEASSLPAEA</sequence>
<dbReference type="Gramene" id="OMO56819">
    <property type="protein sequence ID" value="OMO56819"/>
    <property type="gene ID" value="CCACVL1_26242"/>
</dbReference>
<keyword evidence="1" id="KW-0732">Signal</keyword>
<evidence type="ECO:0000313" key="2">
    <source>
        <dbReference type="EMBL" id="OMO56819.1"/>
    </source>
</evidence>
<proteinExistence type="predicted"/>
<dbReference type="AlphaFoldDB" id="A0A1R3GFG9"/>
<evidence type="ECO:0000313" key="3">
    <source>
        <dbReference type="Proteomes" id="UP000188268"/>
    </source>
</evidence>
<evidence type="ECO:0000256" key="1">
    <source>
        <dbReference type="SAM" id="SignalP"/>
    </source>
</evidence>
<name>A0A1R3GFG9_COCAP</name>